<evidence type="ECO:0000313" key="8">
    <source>
        <dbReference type="EMBL" id="GIH01766.1"/>
    </source>
</evidence>
<dbReference type="PANTHER" id="PTHR33217:SF8">
    <property type="entry name" value="MUTATOR FAMILY TRANSPOSASE"/>
    <property type="match status" value="1"/>
</dbReference>
<evidence type="ECO:0000256" key="2">
    <source>
        <dbReference type="ARBA" id="ARBA00010961"/>
    </source>
</evidence>
<comment type="similarity">
    <text evidence="2 6">Belongs to the transposase mutator family.</text>
</comment>
<dbReference type="EMBL" id="BONX01000084">
    <property type="protein sequence ID" value="GIH01766.1"/>
    <property type="molecule type" value="Genomic_DNA"/>
</dbReference>
<evidence type="ECO:0000256" key="6">
    <source>
        <dbReference type="RuleBase" id="RU365089"/>
    </source>
</evidence>
<evidence type="ECO:0000256" key="3">
    <source>
        <dbReference type="ARBA" id="ARBA00022578"/>
    </source>
</evidence>
<evidence type="ECO:0000256" key="5">
    <source>
        <dbReference type="ARBA" id="ARBA00023172"/>
    </source>
</evidence>
<reference evidence="8 9" key="1">
    <citation type="submission" date="2021-01" db="EMBL/GenBank/DDBJ databases">
        <title>Whole genome shotgun sequence of Plantactinospora mayteni NBRC 109088.</title>
        <authorList>
            <person name="Komaki H."/>
            <person name="Tamura T."/>
        </authorList>
    </citation>
    <scope>NUCLEOTIDE SEQUENCE [LARGE SCALE GENOMIC DNA]</scope>
    <source>
        <strain evidence="8 9">NBRC 109088</strain>
    </source>
</reference>
<evidence type="ECO:0000313" key="9">
    <source>
        <dbReference type="Proteomes" id="UP000621500"/>
    </source>
</evidence>
<keyword evidence="4 6" id="KW-0238">DNA-binding</keyword>
<keyword evidence="5 6" id="KW-0233">DNA recombination</keyword>
<accession>A0ABQ4F4B9</accession>
<gene>
    <name evidence="8" type="ORF">Pma05_83380</name>
</gene>
<feature type="region of interest" description="Disordered" evidence="7">
    <location>
        <begin position="67"/>
        <end position="135"/>
    </location>
</feature>
<organism evidence="8 9">
    <name type="scientific">Plantactinospora mayteni</name>
    <dbReference type="NCBI Taxonomy" id="566021"/>
    <lineage>
        <taxon>Bacteria</taxon>
        <taxon>Bacillati</taxon>
        <taxon>Actinomycetota</taxon>
        <taxon>Actinomycetes</taxon>
        <taxon>Micromonosporales</taxon>
        <taxon>Micromonosporaceae</taxon>
        <taxon>Plantactinospora</taxon>
    </lineage>
</organism>
<feature type="compositionally biased region" description="Polar residues" evidence="7">
    <location>
        <begin position="113"/>
        <end position="127"/>
    </location>
</feature>
<evidence type="ECO:0000256" key="1">
    <source>
        <dbReference type="ARBA" id="ARBA00002190"/>
    </source>
</evidence>
<dbReference type="Pfam" id="PF00872">
    <property type="entry name" value="Transposase_mut"/>
    <property type="match status" value="1"/>
</dbReference>
<keyword evidence="9" id="KW-1185">Reference proteome</keyword>
<dbReference type="InterPro" id="IPR001207">
    <property type="entry name" value="Transposase_mutator"/>
</dbReference>
<evidence type="ECO:0000256" key="7">
    <source>
        <dbReference type="SAM" id="MobiDB-lite"/>
    </source>
</evidence>
<sequence length="135" mass="14020">MAVTTAVDSDASVGAAVESDVIDDDLIARLAGQARARGVSLVGVGGLLRQLTKRVLEAALEGEMDSHLGYGKHERDARRDGNARNGRRSKMVVTGAGQVELDVPRDRDGSFTPRGTGQSYGSINRLGSSPAAATG</sequence>
<proteinExistence type="inferred from homology"/>
<keyword evidence="6" id="KW-0814">Transposable element</keyword>
<comment type="caution">
    <text evidence="8">The sequence shown here is derived from an EMBL/GenBank/DDBJ whole genome shotgun (WGS) entry which is preliminary data.</text>
</comment>
<name>A0ABQ4F4B9_9ACTN</name>
<comment type="function">
    <text evidence="1 6">Required for the transposition of the insertion element.</text>
</comment>
<feature type="compositionally biased region" description="Basic and acidic residues" evidence="7">
    <location>
        <begin position="71"/>
        <end position="82"/>
    </location>
</feature>
<dbReference type="PANTHER" id="PTHR33217">
    <property type="entry name" value="TRANSPOSASE FOR INSERTION SEQUENCE ELEMENT IS1081"/>
    <property type="match status" value="1"/>
</dbReference>
<protein>
    <recommendedName>
        <fullName evidence="6">Mutator family transposase</fullName>
    </recommendedName>
</protein>
<keyword evidence="3 6" id="KW-0815">Transposition</keyword>
<evidence type="ECO:0000256" key="4">
    <source>
        <dbReference type="ARBA" id="ARBA00023125"/>
    </source>
</evidence>
<dbReference type="Proteomes" id="UP000621500">
    <property type="component" value="Unassembled WGS sequence"/>
</dbReference>